<evidence type="ECO:0000313" key="2">
    <source>
        <dbReference type="EMBL" id="MFD1162591.1"/>
    </source>
</evidence>
<dbReference type="RefSeq" id="WP_311939097.1">
    <property type="nucleotide sequence ID" value="NZ_JAVSCK010000003.1"/>
</dbReference>
<dbReference type="Pfam" id="PF09697">
    <property type="entry name" value="Porph_ging"/>
    <property type="match status" value="1"/>
</dbReference>
<gene>
    <name evidence="2" type="ORF">ACFQ2E_09200</name>
</gene>
<sequence>MKITDFFKYAISSLILFVGVFAFAQNDFQGKAYYMSKTSIDMDNFGRPGMSEDQKKQIAERMKSMLEKTYVLIFNKTESIYKEEEKLEAPGQGQGGRFRGMMSSFTGGDQYKNVKEKAFLQDQELFGKQFLIKDSLPQINWVMGSETKQIGQYMCFKATATIADSSFDFTRFRRPRESRTSEQDSTQTKEPETNDSERLIQVEAWYTLQIPISQGPGEYWGLPGLILEVSAGRTTVLCSKIVMNPSEKDAIKKPSKGKEVTKVEYQEILEKKMEELRENFRGRGRGGRRG</sequence>
<feature type="region of interest" description="Disordered" evidence="1">
    <location>
        <begin position="173"/>
        <end position="196"/>
    </location>
</feature>
<dbReference type="InterPro" id="IPR005901">
    <property type="entry name" value="GLPGLI"/>
</dbReference>
<dbReference type="Proteomes" id="UP001597163">
    <property type="component" value="Unassembled WGS sequence"/>
</dbReference>
<feature type="compositionally biased region" description="Basic and acidic residues" evidence="1">
    <location>
        <begin position="175"/>
        <end position="196"/>
    </location>
</feature>
<evidence type="ECO:0000313" key="3">
    <source>
        <dbReference type="Proteomes" id="UP001597163"/>
    </source>
</evidence>
<proteinExistence type="predicted"/>
<dbReference type="EMBL" id="JBHTLJ010000003">
    <property type="protein sequence ID" value="MFD1162591.1"/>
    <property type="molecule type" value="Genomic_DNA"/>
</dbReference>
<protein>
    <submittedName>
        <fullName evidence="2">GLPGLI family protein</fullName>
    </submittedName>
</protein>
<reference evidence="3" key="1">
    <citation type="journal article" date="2019" name="Int. J. Syst. Evol. Microbiol.">
        <title>The Global Catalogue of Microorganisms (GCM) 10K type strain sequencing project: providing services to taxonomists for standard genome sequencing and annotation.</title>
        <authorList>
            <consortium name="The Broad Institute Genomics Platform"/>
            <consortium name="The Broad Institute Genome Sequencing Center for Infectious Disease"/>
            <person name="Wu L."/>
            <person name="Ma J."/>
        </authorList>
    </citation>
    <scope>NUCLEOTIDE SEQUENCE [LARGE SCALE GENOMIC DNA]</scope>
    <source>
        <strain evidence="3">CCUG 63246</strain>
    </source>
</reference>
<comment type="caution">
    <text evidence="2">The sequence shown here is derived from an EMBL/GenBank/DDBJ whole genome shotgun (WGS) entry which is preliminary data.</text>
</comment>
<evidence type="ECO:0000256" key="1">
    <source>
        <dbReference type="SAM" id="MobiDB-lite"/>
    </source>
</evidence>
<dbReference type="NCBIfam" id="TIGR01200">
    <property type="entry name" value="GLPGLI"/>
    <property type="match status" value="1"/>
</dbReference>
<accession>A0ABW3RC26</accession>
<organism evidence="2 3">
    <name type="scientific">Hwangdonia seohaensis</name>
    <dbReference type="NCBI Taxonomy" id="1240727"/>
    <lineage>
        <taxon>Bacteria</taxon>
        <taxon>Pseudomonadati</taxon>
        <taxon>Bacteroidota</taxon>
        <taxon>Flavobacteriia</taxon>
        <taxon>Flavobacteriales</taxon>
        <taxon>Flavobacteriaceae</taxon>
        <taxon>Hwangdonia</taxon>
    </lineage>
</organism>
<name>A0ABW3RC26_9FLAO</name>
<keyword evidence="3" id="KW-1185">Reference proteome</keyword>